<proteinExistence type="predicted"/>
<gene>
    <name evidence="2" type="ORF">HYC85_015526</name>
</gene>
<keyword evidence="1" id="KW-1133">Transmembrane helix</keyword>
<evidence type="ECO:0000313" key="2">
    <source>
        <dbReference type="EMBL" id="KAF5945298.1"/>
    </source>
</evidence>
<keyword evidence="3" id="KW-1185">Reference proteome</keyword>
<accession>A0A7J7H0W4</accession>
<dbReference type="AlphaFoldDB" id="A0A7J7H0W4"/>
<dbReference type="EMBL" id="JACBKZ010000007">
    <property type="protein sequence ID" value="KAF5945298.1"/>
    <property type="molecule type" value="Genomic_DNA"/>
</dbReference>
<evidence type="ECO:0000256" key="1">
    <source>
        <dbReference type="SAM" id="Phobius"/>
    </source>
</evidence>
<reference evidence="3" key="1">
    <citation type="journal article" date="2020" name="Nat. Commun.">
        <title>Genome assembly of wild tea tree DASZ reveals pedigree and selection history of tea varieties.</title>
        <authorList>
            <person name="Zhang W."/>
            <person name="Zhang Y."/>
            <person name="Qiu H."/>
            <person name="Guo Y."/>
            <person name="Wan H."/>
            <person name="Zhang X."/>
            <person name="Scossa F."/>
            <person name="Alseekh S."/>
            <person name="Zhang Q."/>
            <person name="Wang P."/>
            <person name="Xu L."/>
            <person name="Schmidt M.H."/>
            <person name="Jia X."/>
            <person name="Li D."/>
            <person name="Zhu A."/>
            <person name="Guo F."/>
            <person name="Chen W."/>
            <person name="Ni D."/>
            <person name="Usadel B."/>
            <person name="Fernie A.R."/>
            <person name="Wen W."/>
        </authorList>
    </citation>
    <scope>NUCLEOTIDE SEQUENCE [LARGE SCALE GENOMIC DNA]</scope>
    <source>
        <strain evidence="3">cv. G240</strain>
    </source>
</reference>
<keyword evidence="1" id="KW-0812">Transmembrane</keyword>
<dbReference type="Proteomes" id="UP000593564">
    <property type="component" value="Unassembled WGS sequence"/>
</dbReference>
<comment type="caution">
    <text evidence="2">The sequence shown here is derived from an EMBL/GenBank/DDBJ whole genome shotgun (WGS) entry which is preliminary data.</text>
</comment>
<name>A0A7J7H0W4_CAMSI</name>
<evidence type="ECO:0000313" key="3">
    <source>
        <dbReference type="Proteomes" id="UP000593564"/>
    </source>
</evidence>
<reference evidence="2 3" key="2">
    <citation type="submission" date="2020-07" db="EMBL/GenBank/DDBJ databases">
        <title>Genome assembly of wild tea tree DASZ reveals pedigree and selection history of tea varieties.</title>
        <authorList>
            <person name="Zhang W."/>
        </authorList>
    </citation>
    <scope>NUCLEOTIDE SEQUENCE [LARGE SCALE GENOMIC DNA]</scope>
    <source>
        <strain evidence="3">cv. G240</strain>
        <tissue evidence="2">Leaf</tissue>
    </source>
</reference>
<feature type="transmembrane region" description="Helical" evidence="1">
    <location>
        <begin position="17"/>
        <end position="34"/>
    </location>
</feature>
<sequence length="73" mass="8502">MTLITVMGLSNRTMPKFMTWLIIFVFVTYIIYTLKLVSSNSRSCDDDPLFTTTHNRLVSLQSFFISININSFR</sequence>
<organism evidence="2 3">
    <name type="scientific">Camellia sinensis</name>
    <name type="common">Tea plant</name>
    <name type="synonym">Thea sinensis</name>
    <dbReference type="NCBI Taxonomy" id="4442"/>
    <lineage>
        <taxon>Eukaryota</taxon>
        <taxon>Viridiplantae</taxon>
        <taxon>Streptophyta</taxon>
        <taxon>Embryophyta</taxon>
        <taxon>Tracheophyta</taxon>
        <taxon>Spermatophyta</taxon>
        <taxon>Magnoliopsida</taxon>
        <taxon>eudicotyledons</taxon>
        <taxon>Gunneridae</taxon>
        <taxon>Pentapetalae</taxon>
        <taxon>asterids</taxon>
        <taxon>Ericales</taxon>
        <taxon>Theaceae</taxon>
        <taxon>Camellia</taxon>
    </lineage>
</organism>
<protein>
    <submittedName>
        <fullName evidence="2">Uncharacterized protein</fullName>
    </submittedName>
</protein>
<keyword evidence="1" id="KW-0472">Membrane</keyword>